<dbReference type="Proteomes" id="UP000823941">
    <property type="component" value="Chromosome 14"/>
</dbReference>
<organism evidence="1 2">
    <name type="scientific">Plutella xylostella</name>
    <name type="common">Diamondback moth</name>
    <name type="synonym">Plutella maculipennis</name>
    <dbReference type="NCBI Taxonomy" id="51655"/>
    <lineage>
        <taxon>Eukaryota</taxon>
        <taxon>Metazoa</taxon>
        <taxon>Ecdysozoa</taxon>
        <taxon>Arthropoda</taxon>
        <taxon>Hexapoda</taxon>
        <taxon>Insecta</taxon>
        <taxon>Pterygota</taxon>
        <taxon>Neoptera</taxon>
        <taxon>Endopterygota</taxon>
        <taxon>Lepidoptera</taxon>
        <taxon>Glossata</taxon>
        <taxon>Ditrysia</taxon>
        <taxon>Yponomeutoidea</taxon>
        <taxon>Plutellidae</taxon>
        <taxon>Plutella</taxon>
    </lineage>
</organism>
<comment type="caution">
    <text evidence="1">The sequence shown here is derived from an EMBL/GenBank/DDBJ whole genome shotgun (WGS) entry which is preliminary data.</text>
</comment>
<evidence type="ECO:0000313" key="1">
    <source>
        <dbReference type="EMBL" id="KAG7305095.1"/>
    </source>
</evidence>
<gene>
    <name evidence="1" type="ORF">JYU34_010555</name>
</gene>
<reference evidence="1 2" key="1">
    <citation type="submission" date="2021-06" db="EMBL/GenBank/DDBJ databases">
        <title>A haploid diamondback moth (Plutella xylostella L.) genome assembly resolves 31 chromosomes and identifies a diamide resistance mutation.</title>
        <authorList>
            <person name="Ward C.M."/>
            <person name="Perry K.D."/>
            <person name="Baker G."/>
            <person name="Powis K."/>
            <person name="Heckel D.G."/>
            <person name="Baxter S.W."/>
        </authorList>
    </citation>
    <scope>NUCLEOTIDE SEQUENCE [LARGE SCALE GENOMIC DNA]</scope>
    <source>
        <strain evidence="1 2">LV</strain>
        <tissue evidence="1">Single pupa</tissue>
    </source>
</reference>
<accession>A0ABQ7QIN6</accession>
<evidence type="ECO:0000313" key="2">
    <source>
        <dbReference type="Proteomes" id="UP000823941"/>
    </source>
</evidence>
<name>A0ABQ7QIN6_PLUXY</name>
<proteinExistence type="predicted"/>
<sequence length="112" mass="12666">MAVKSDYIFLLESVAIFNVEIPCSHQGDIGDQYAAHLSRLAFIASAQPAFIKYVRSKVAEGMYVDVQTYELQLVDSCPVTPRLDMPEWDHKFMSPSLRVPTEQLLNINTRTS</sequence>
<keyword evidence="2" id="KW-1185">Reference proteome</keyword>
<dbReference type="EMBL" id="JAHIBW010000014">
    <property type="protein sequence ID" value="KAG7305095.1"/>
    <property type="molecule type" value="Genomic_DNA"/>
</dbReference>
<protein>
    <submittedName>
        <fullName evidence="1">Uncharacterized protein</fullName>
    </submittedName>
</protein>